<dbReference type="KEGG" id="dee:HQN60_00105"/>
<keyword evidence="2" id="KW-1185">Reference proteome</keyword>
<name>A0A6M8STT7_9NEIS</name>
<sequence>MSLSPIIIRFHALPQLGRLKLEADISFPNGQNLSCSRCAMPASDCDTYDTMPNGMNCLRGEYHYVSADQYITGGDQA</sequence>
<evidence type="ECO:0000313" key="2">
    <source>
        <dbReference type="Proteomes" id="UP000504844"/>
    </source>
</evidence>
<organism evidence="1 2">
    <name type="scientific">Deefgea piscis</name>
    <dbReference type="NCBI Taxonomy" id="2739061"/>
    <lineage>
        <taxon>Bacteria</taxon>
        <taxon>Pseudomonadati</taxon>
        <taxon>Pseudomonadota</taxon>
        <taxon>Betaproteobacteria</taxon>
        <taxon>Neisseriales</taxon>
        <taxon>Chitinibacteraceae</taxon>
        <taxon>Deefgea</taxon>
    </lineage>
</organism>
<reference evidence="1 2" key="1">
    <citation type="submission" date="2020-05" db="EMBL/GenBank/DDBJ databases">
        <title>Complete genome sequence of Deefgea sp. D17.</title>
        <authorList>
            <person name="Bae J.-W."/>
            <person name="Han J.E."/>
        </authorList>
    </citation>
    <scope>NUCLEOTIDE SEQUENCE [LARGE SCALE GENOMIC DNA]</scope>
    <source>
        <strain evidence="1 2">D17</strain>
    </source>
</reference>
<dbReference type="Proteomes" id="UP000504844">
    <property type="component" value="Chromosome"/>
</dbReference>
<dbReference type="RefSeq" id="WP_173531777.1">
    <property type="nucleotide sequence ID" value="NZ_CP054143.1"/>
</dbReference>
<dbReference type="AlphaFoldDB" id="A0A6M8STT7"/>
<accession>A0A6M8STT7</accession>
<proteinExistence type="predicted"/>
<gene>
    <name evidence="1" type="ORF">HQN60_00105</name>
</gene>
<protein>
    <submittedName>
        <fullName evidence="1">Uncharacterized protein</fullName>
    </submittedName>
</protein>
<dbReference type="EMBL" id="CP054143">
    <property type="protein sequence ID" value="QKJ65267.1"/>
    <property type="molecule type" value="Genomic_DNA"/>
</dbReference>
<evidence type="ECO:0000313" key="1">
    <source>
        <dbReference type="EMBL" id="QKJ65267.1"/>
    </source>
</evidence>